<protein>
    <submittedName>
        <fullName evidence="6">DoxX family protein</fullName>
    </submittedName>
    <submittedName>
        <fullName evidence="7">Thiosulfate dehydrogenase [quinone] large subunit</fullName>
    </submittedName>
</protein>
<evidence type="ECO:0000313" key="9">
    <source>
        <dbReference type="Proteomes" id="UP000651837"/>
    </source>
</evidence>
<comment type="caution">
    <text evidence="7">The sequence shown here is derived from an EMBL/GenBank/DDBJ whole genome shotgun (WGS) entry which is preliminary data.</text>
</comment>
<dbReference type="Proteomes" id="UP000245667">
    <property type="component" value="Unassembled WGS sequence"/>
</dbReference>
<dbReference type="Pfam" id="PF07681">
    <property type="entry name" value="DoxX"/>
    <property type="match status" value="1"/>
</dbReference>
<keyword evidence="2 5" id="KW-0812">Transmembrane</keyword>
<dbReference type="Proteomes" id="UP000651837">
    <property type="component" value="Unassembled WGS sequence"/>
</dbReference>
<comment type="subcellular location">
    <subcellularLocation>
        <location evidence="1">Membrane</location>
        <topology evidence="1">Multi-pass membrane protein</topology>
    </subcellularLocation>
</comment>
<evidence type="ECO:0000256" key="2">
    <source>
        <dbReference type="ARBA" id="ARBA00022692"/>
    </source>
</evidence>
<keyword evidence="3 5" id="KW-1133">Transmembrane helix</keyword>
<sequence length="162" mass="17954">MRKHNQYSEYSNWQVSALVILRVLIGWHFLYEGVVKVLNPHWSAAGFLNASQGPFANLFKGMASNSGVLEVINFCNQWGLVLIGLSLIVGLLSRWASIGGMVLLFLYYVSNPPFIGIEASAVAEGSYLIVNKNLIELFSLLVLYLFPTGSIIGLNRLFASRK</sequence>
<evidence type="ECO:0000256" key="3">
    <source>
        <dbReference type="ARBA" id="ARBA00022989"/>
    </source>
</evidence>
<dbReference type="AlphaFoldDB" id="A0A316EHZ2"/>
<feature type="transmembrane region" description="Helical" evidence="5">
    <location>
        <begin position="137"/>
        <end position="158"/>
    </location>
</feature>
<reference evidence="7 8" key="1">
    <citation type="submission" date="2018-05" db="EMBL/GenBank/DDBJ databases">
        <title>Genomic Encyclopedia of Archaeal and Bacterial Type Strains, Phase II (KMG-II): from individual species to whole genera.</title>
        <authorList>
            <person name="Goeker M."/>
        </authorList>
    </citation>
    <scope>NUCLEOTIDE SEQUENCE [LARGE SCALE GENOMIC DNA]</scope>
    <source>
        <strain evidence="7 8">DSM 23514</strain>
    </source>
</reference>
<dbReference type="GO" id="GO:0016020">
    <property type="term" value="C:membrane"/>
    <property type="evidence" value="ECO:0007669"/>
    <property type="project" value="UniProtKB-SubCell"/>
</dbReference>
<evidence type="ECO:0000313" key="8">
    <source>
        <dbReference type="Proteomes" id="UP000245667"/>
    </source>
</evidence>
<reference evidence="6 9" key="2">
    <citation type="submission" date="2020-07" db="EMBL/GenBank/DDBJ databases">
        <title>The draft genome sequence of Maribacter polysiphoniae KCTC 22021.</title>
        <authorList>
            <person name="Mu L."/>
        </authorList>
    </citation>
    <scope>NUCLEOTIDE SEQUENCE [LARGE SCALE GENOMIC DNA]</scope>
    <source>
        <strain evidence="6 9">KCTC 22021</strain>
    </source>
</reference>
<feature type="transmembrane region" description="Helical" evidence="5">
    <location>
        <begin position="12"/>
        <end position="30"/>
    </location>
</feature>
<dbReference type="OrthoDB" id="1429638at2"/>
<keyword evidence="4 5" id="KW-0472">Membrane</keyword>
<dbReference type="InterPro" id="IPR032808">
    <property type="entry name" value="DoxX"/>
</dbReference>
<evidence type="ECO:0000313" key="7">
    <source>
        <dbReference type="EMBL" id="PWK22540.1"/>
    </source>
</evidence>
<evidence type="ECO:0000256" key="5">
    <source>
        <dbReference type="SAM" id="Phobius"/>
    </source>
</evidence>
<dbReference type="EMBL" id="QGGQ01000007">
    <property type="protein sequence ID" value="PWK22540.1"/>
    <property type="molecule type" value="Genomic_DNA"/>
</dbReference>
<gene>
    <name evidence="6" type="ORF">HZY62_13710</name>
    <name evidence="7" type="ORF">LX92_03015</name>
</gene>
<feature type="transmembrane region" description="Helical" evidence="5">
    <location>
        <begin position="80"/>
        <end position="108"/>
    </location>
</feature>
<keyword evidence="9" id="KW-1185">Reference proteome</keyword>
<accession>A0A316EHZ2</accession>
<name>A0A316EHZ2_9FLAO</name>
<evidence type="ECO:0000313" key="6">
    <source>
        <dbReference type="EMBL" id="MBD1261656.1"/>
    </source>
</evidence>
<evidence type="ECO:0000256" key="4">
    <source>
        <dbReference type="ARBA" id="ARBA00023136"/>
    </source>
</evidence>
<proteinExistence type="predicted"/>
<organism evidence="7 8">
    <name type="scientific">Maribacter polysiphoniae</name>
    <dbReference type="NCBI Taxonomy" id="429344"/>
    <lineage>
        <taxon>Bacteria</taxon>
        <taxon>Pseudomonadati</taxon>
        <taxon>Bacteroidota</taxon>
        <taxon>Flavobacteriia</taxon>
        <taxon>Flavobacteriales</taxon>
        <taxon>Flavobacteriaceae</taxon>
        <taxon>Maribacter</taxon>
    </lineage>
</organism>
<dbReference type="RefSeq" id="WP_109652254.1">
    <property type="nucleotide sequence ID" value="NZ_JACWLN010000006.1"/>
</dbReference>
<dbReference type="EMBL" id="JACWLN010000006">
    <property type="protein sequence ID" value="MBD1261656.1"/>
    <property type="molecule type" value="Genomic_DNA"/>
</dbReference>
<evidence type="ECO:0000256" key="1">
    <source>
        <dbReference type="ARBA" id="ARBA00004141"/>
    </source>
</evidence>